<organism evidence="1 2">
    <name type="scientific">Bacteroides uniformis</name>
    <dbReference type="NCBI Taxonomy" id="820"/>
    <lineage>
        <taxon>Bacteria</taxon>
        <taxon>Pseudomonadati</taxon>
        <taxon>Bacteroidota</taxon>
        <taxon>Bacteroidia</taxon>
        <taxon>Bacteroidales</taxon>
        <taxon>Bacteroidaceae</taxon>
        <taxon>Bacteroides</taxon>
    </lineage>
</organism>
<dbReference type="EMBL" id="NFHS01000015">
    <property type="protein sequence ID" value="OUN51936.1"/>
    <property type="molecule type" value="Genomic_DNA"/>
</dbReference>
<gene>
    <name evidence="1" type="ORF">B5G17_18510</name>
</gene>
<reference evidence="2" key="1">
    <citation type="submission" date="2017-04" db="EMBL/GenBank/DDBJ databases">
        <title>Function of individual gut microbiota members based on whole genome sequencing of pure cultures obtained from chicken caecum.</title>
        <authorList>
            <person name="Medvecky M."/>
            <person name="Cejkova D."/>
            <person name="Polansky O."/>
            <person name="Karasova D."/>
            <person name="Kubasova T."/>
            <person name="Cizek A."/>
            <person name="Rychlik I."/>
        </authorList>
    </citation>
    <scope>NUCLEOTIDE SEQUENCE [LARGE SCALE GENOMIC DNA]</scope>
    <source>
        <strain evidence="2">An67</strain>
    </source>
</reference>
<evidence type="ECO:0000313" key="1">
    <source>
        <dbReference type="EMBL" id="OUN51936.1"/>
    </source>
</evidence>
<evidence type="ECO:0000313" key="2">
    <source>
        <dbReference type="Proteomes" id="UP000196329"/>
    </source>
</evidence>
<proteinExistence type="predicted"/>
<sequence length="97" mass="11293">MALSLRSSNRCYQYTVIQPFELKNTHFHSLKASFHHFPTVIFLDFQSSFQYPNGLIFTILNKPHLFYPYSLIINGINRISLLRSNGKKLKLCINKSA</sequence>
<protein>
    <submittedName>
        <fullName evidence="1">Uncharacterized protein</fullName>
    </submittedName>
</protein>
<accession>A0A1Y3UT09</accession>
<dbReference type="Proteomes" id="UP000196329">
    <property type="component" value="Unassembled WGS sequence"/>
</dbReference>
<name>A0A1Y3UT09_BACUN</name>
<comment type="caution">
    <text evidence="1">The sequence shown here is derived from an EMBL/GenBank/DDBJ whole genome shotgun (WGS) entry which is preliminary data.</text>
</comment>
<dbReference type="AlphaFoldDB" id="A0A1Y3UT09"/>